<evidence type="ECO:0000313" key="2">
    <source>
        <dbReference type="Proteomes" id="UP000188276"/>
    </source>
</evidence>
<name>A0A1R4LL61_VIBR1</name>
<proteinExistence type="predicted"/>
<protein>
    <submittedName>
        <fullName evidence="1">Uncharacterized protein</fullName>
    </submittedName>
</protein>
<evidence type="ECO:0000313" key="1">
    <source>
        <dbReference type="EMBL" id="SJN57159.1"/>
    </source>
</evidence>
<dbReference type="AlphaFoldDB" id="A0A1R4LL61"/>
<reference evidence="2" key="1">
    <citation type="submission" date="2017-02" db="EMBL/GenBank/DDBJ databases">
        <authorList>
            <person name="Rodrigo-Torres L."/>
            <person name="Arahal R.D."/>
            <person name="Lucena T."/>
        </authorList>
    </citation>
    <scope>NUCLEOTIDE SEQUENCE [LARGE SCALE GENOMIC DNA]</scope>
    <source>
        <strain evidence="2">CECT 7878</strain>
    </source>
</reference>
<accession>A0A1R4LL61</accession>
<keyword evidence="2" id="KW-1185">Reference proteome</keyword>
<dbReference type="EMBL" id="FULE01000031">
    <property type="protein sequence ID" value="SJN57159.1"/>
    <property type="molecule type" value="Genomic_DNA"/>
</dbReference>
<dbReference type="Proteomes" id="UP000188276">
    <property type="component" value="Unassembled WGS sequence"/>
</dbReference>
<organism evidence="1 2">
    <name type="scientific">Vibrio ruber (strain DSM 16370 / JCM 11486 / BCRC 17186 / CECT 7878 / LMG 23124 / VR1)</name>
    <dbReference type="NCBI Taxonomy" id="1123498"/>
    <lineage>
        <taxon>Bacteria</taxon>
        <taxon>Pseudomonadati</taxon>
        <taxon>Pseudomonadota</taxon>
        <taxon>Gammaproteobacteria</taxon>
        <taxon>Vibrionales</taxon>
        <taxon>Vibrionaceae</taxon>
        <taxon>Vibrio</taxon>
    </lineage>
</organism>
<gene>
    <name evidence="1" type="ORF">VR7878_02148</name>
</gene>
<sequence>MGRGMGDVFLTTFNCLILEEMPFSMMTDEKGVKR</sequence>